<proteinExistence type="inferred from homology"/>
<feature type="binding site" evidence="4">
    <location>
        <position position="74"/>
    </location>
    <ligand>
        <name>Mg(2+)</name>
        <dbReference type="ChEBI" id="CHEBI:18420"/>
        <label>1</label>
        <note>catalytic</note>
    </ligand>
</feature>
<dbReference type="GO" id="GO:0046872">
    <property type="term" value="F:metal ion binding"/>
    <property type="evidence" value="ECO:0007669"/>
    <property type="project" value="UniProtKB-KW"/>
</dbReference>
<dbReference type="Proteomes" id="UP000215405">
    <property type="component" value="Unassembled WGS sequence"/>
</dbReference>
<dbReference type="RefSeq" id="WP_240534918.1">
    <property type="nucleotide sequence ID" value="NZ_NBYO01000001.1"/>
</dbReference>
<evidence type="ECO:0000313" key="5">
    <source>
        <dbReference type="EMBL" id="OXT01534.1"/>
    </source>
</evidence>
<accession>A0A231V096</accession>
<name>A0A231V096_9HYPH</name>
<dbReference type="EMBL" id="NBYO01000001">
    <property type="protein sequence ID" value="OXT01534.1"/>
    <property type="molecule type" value="Genomic_DNA"/>
</dbReference>
<evidence type="ECO:0000256" key="1">
    <source>
        <dbReference type="ARBA" id="ARBA00009759"/>
    </source>
</evidence>
<protein>
    <submittedName>
        <fullName evidence="5">3'(2'),5'-bisphosphate nucleotidase CysQ</fullName>
    </submittedName>
</protein>
<evidence type="ECO:0000256" key="4">
    <source>
        <dbReference type="PIRSR" id="PIRSR600760-2"/>
    </source>
</evidence>
<dbReference type="Gene3D" id="3.40.190.80">
    <property type="match status" value="1"/>
</dbReference>
<dbReference type="PROSITE" id="PS00630">
    <property type="entry name" value="IMP_2"/>
    <property type="match status" value="1"/>
</dbReference>
<evidence type="ECO:0000313" key="6">
    <source>
        <dbReference type="Proteomes" id="UP000215405"/>
    </source>
</evidence>
<dbReference type="GO" id="GO:0006020">
    <property type="term" value="P:inositol metabolic process"/>
    <property type="evidence" value="ECO:0007669"/>
    <property type="project" value="TreeGrafter"/>
</dbReference>
<feature type="binding site" evidence="4">
    <location>
        <position position="94"/>
    </location>
    <ligand>
        <name>Mg(2+)</name>
        <dbReference type="ChEBI" id="CHEBI:18420"/>
        <label>1</label>
        <note>catalytic</note>
    </ligand>
</feature>
<keyword evidence="3 4" id="KW-0460">Magnesium</keyword>
<dbReference type="AlphaFoldDB" id="A0A231V096"/>
<comment type="cofactor">
    <cofactor evidence="4">
        <name>Mg(2+)</name>
        <dbReference type="ChEBI" id="CHEBI:18420"/>
    </cofactor>
</comment>
<dbReference type="PRINTS" id="PR00377">
    <property type="entry name" value="IMPHPHTASES"/>
</dbReference>
<feature type="binding site" evidence="4">
    <location>
        <position position="92"/>
    </location>
    <ligand>
        <name>Mg(2+)</name>
        <dbReference type="ChEBI" id="CHEBI:18420"/>
        <label>1</label>
        <note>catalytic</note>
    </ligand>
</feature>
<dbReference type="PANTHER" id="PTHR20854:SF4">
    <property type="entry name" value="INOSITOL-1-MONOPHOSPHATASE-RELATED"/>
    <property type="match status" value="1"/>
</dbReference>
<comment type="similarity">
    <text evidence="1">Belongs to the inositol monophosphatase superfamily.</text>
</comment>
<evidence type="ECO:0000256" key="3">
    <source>
        <dbReference type="ARBA" id="ARBA00022842"/>
    </source>
</evidence>
<dbReference type="GO" id="GO:0008934">
    <property type="term" value="F:inositol monophosphate 1-phosphatase activity"/>
    <property type="evidence" value="ECO:0007669"/>
    <property type="project" value="TreeGrafter"/>
</dbReference>
<reference evidence="6" key="1">
    <citation type="journal article" date="2017" name="Int. J. Syst. Evol. Microbiol.">
        <title>Notoacmeibacter marinus gen. nov., sp. nov., isolated from the gut of a limpet and proposal of Notoacmeibacteraceae fam. nov. in the order Rhizobiales of the class Alphaproteobacteria.</title>
        <authorList>
            <person name="Huang Z."/>
            <person name="Guo F."/>
            <person name="Lai Q."/>
        </authorList>
    </citation>
    <scope>NUCLEOTIDE SEQUENCE [LARGE SCALE GENOMIC DNA]</scope>
    <source>
        <strain evidence="6">XMTR2A4</strain>
    </source>
</reference>
<comment type="caution">
    <text evidence="5">The sequence shown here is derived from an EMBL/GenBank/DDBJ whole genome shotgun (WGS) entry which is preliminary data.</text>
</comment>
<dbReference type="GO" id="GO:0046854">
    <property type="term" value="P:phosphatidylinositol phosphate biosynthetic process"/>
    <property type="evidence" value="ECO:0007669"/>
    <property type="project" value="InterPro"/>
</dbReference>
<evidence type="ECO:0000256" key="2">
    <source>
        <dbReference type="ARBA" id="ARBA00022723"/>
    </source>
</evidence>
<dbReference type="PANTHER" id="PTHR20854">
    <property type="entry name" value="INOSITOL MONOPHOSPHATASE"/>
    <property type="match status" value="1"/>
</dbReference>
<keyword evidence="6" id="KW-1185">Reference proteome</keyword>
<dbReference type="InterPro" id="IPR000760">
    <property type="entry name" value="Inositol_monophosphatase-like"/>
</dbReference>
<dbReference type="InterPro" id="IPR020550">
    <property type="entry name" value="Inositol_monophosphatase_CS"/>
</dbReference>
<keyword evidence="2 4" id="KW-0479">Metal-binding</keyword>
<feature type="binding site" evidence="4">
    <location>
        <position position="211"/>
    </location>
    <ligand>
        <name>Mg(2+)</name>
        <dbReference type="ChEBI" id="CHEBI:18420"/>
        <label>1</label>
        <note>catalytic</note>
    </ligand>
</feature>
<dbReference type="GO" id="GO:0007165">
    <property type="term" value="P:signal transduction"/>
    <property type="evidence" value="ECO:0007669"/>
    <property type="project" value="TreeGrafter"/>
</dbReference>
<dbReference type="Pfam" id="PF00459">
    <property type="entry name" value="Inositol_P"/>
    <property type="match status" value="1"/>
</dbReference>
<organism evidence="5 6">
    <name type="scientific">Notoacmeibacter marinus</name>
    <dbReference type="NCBI Taxonomy" id="1876515"/>
    <lineage>
        <taxon>Bacteria</taxon>
        <taxon>Pseudomonadati</taxon>
        <taxon>Pseudomonadota</taxon>
        <taxon>Alphaproteobacteria</taxon>
        <taxon>Hyphomicrobiales</taxon>
        <taxon>Notoacmeibacteraceae</taxon>
        <taxon>Notoacmeibacter</taxon>
    </lineage>
</organism>
<dbReference type="Gene3D" id="3.30.540.10">
    <property type="entry name" value="Fructose-1,6-Bisphosphatase, subunit A, domain 1"/>
    <property type="match status" value="1"/>
</dbReference>
<dbReference type="SUPFAM" id="SSF56655">
    <property type="entry name" value="Carbohydrate phosphatase"/>
    <property type="match status" value="1"/>
</dbReference>
<dbReference type="CDD" id="cd01638">
    <property type="entry name" value="CysQ"/>
    <property type="match status" value="1"/>
</dbReference>
<feature type="binding site" evidence="4">
    <location>
        <position position="95"/>
    </location>
    <ligand>
        <name>Mg(2+)</name>
        <dbReference type="ChEBI" id="CHEBI:18420"/>
        <label>1</label>
        <note>catalytic</note>
    </ligand>
</feature>
<gene>
    <name evidence="5" type="ORF">B7H23_00715</name>
</gene>
<sequence>MPANDPLPTLADDMALIRQAASEGGRIALDHFGCDPDVWNKENNSPVSEADLAVDEFLRKTLLAARPDYGWLSEETEDDSSRLSRRRAFVVDPIDGTRAFLAGKKTWCVSIAIVEDGAPLAGVLDCPALEESFEAVAGQGALCNGKLLKAAGSRQAVSIAGPASLLRDLPPSLAVANRHRGHIPSLAYRIAMVADGRLDATLIKANAHDWDIAAAMLLLTEMGGRLLRPDGGDVKLCGTTPRHGPLLASHLHVTGDLLPVIRAAAHKRS</sequence>